<dbReference type="AlphaFoldDB" id="A0A238VUH4"/>
<name>A0A238VUH4_9FLAO</name>
<reference evidence="2" key="1">
    <citation type="submission" date="2017-06" db="EMBL/GenBank/DDBJ databases">
        <authorList>
            <person name="Varghese N."/>
            <person name="Submissions S."/>
        </authorList>
    </citation>
    <scope>NUCLEOTIDE SEQUENCE [LARGE SCALE GENOMIC DNA]</scope>
    <source>
        <strain evidence="2">DSM 27993</strain>
    </source>
</reference>
<proteinExistence type="predicted"/>
<evidence type="ECO:0000313" key="1">
    <source>
        <dbReference type="EMBL" id="SNR37831.1"/>
    </source>
</evidence>
<dbReference type="RefSeq" id="WP_089377330.1">
    <property type="nucleotide sequence ID" value="NZ_FZNX01000001.1"/>
</dbReference>
<keyword evidence="2" id="KW-1185">Reference proteome</keyword>
<evidence type="ECO:0008006" key="3">
    <source>
        <dbReference type="Google" id="ProtNLM"/>
    </source>
</evidence>
<gene>
    <name evidence="1" type="ORF">SAMN04488111_1043</name>
</gene>
<dbReference type="Proteomes" id="UP000198412">
    <property type="component" value="Unassembled WGS sequence"/>
</dbReference>
<dbReference type="EMBL" id="FZNX01000001">
    <property type="protein sequence ID" value="SNR37831.1"/>
    <property type="molecule type" value="Genomic_DNA"/>
</dbReference>
<protein>
    <recommendedName>
        <fullName evidence="3">Lipoprotein</fullName>
    </recommendedName>
</protein>
<organism evidence="1 2">
    <name type="scientific">Lutibacter flavus</name>
    <dbReference type="NCBI Taxonomy" id="691689"/>
    <lineage>
        <taxon>Bacteria</taxon>
        <taxon>Pseudomonadati</taxon>
        <taxon>Bacteroidota</taxon>
        <taxon>Flavobacteriia</taxon>
        <taxon>Flavobacteriales</taxon>
        <taxon>Flavobacteriaceae</taxon>
        <taxon>Lutibacter</taxon>
    </lineage>
</organism>
<accession>A0A238VUH4</accession>
<dbReference type="PROSITE" id="PS51257">
    <property type="entry name" value="PROKAR_LIPOPROTEIN"/>
    <property type="match status" value="1"/>
</dbReference>
<evidence type="ECO:0000313" key="2">
    <source>
        <dbReference type="Proteomes" id="UP000198412"/>
    </source>
</evidence>
<sequence length="178" mass="21188">MNKKLFKYVLIISIFNILFFTSSCNEKKTDLKNKGVEHSELMTDFGMIKPDGEYIELFLTKNKIYEFNDFMGLIQPHEYKYLNDSLIQFRYGNYAENKYYNVNIEQLDDGTIKCTHIIPKEFVSDNPEKTTNIEFLFPIDKDETTISDYFDIDTGKIDKKIHSELHQHFRVRERKNVP</sequence>